<gene>
    <name evidence="2" type="ORF">OG549_09780</name>
</gene>
<evidence type="ECO:0008006" key="3">
    <source>
        <dbReference type="Google" id="ProtNLM"/>
    </source>
</evidence>
<name>A0AAU2V1J2_9ACTN</name>
<dbReference type="AlphaFoldDB" id="A0AAU2V1J2"/>
<protein>
    <recommendedName>
        <fullName evidence="3">Integral membrane protein</fullName>
    </recommendedName>
</protein>
<feature type="transmembrane region" description="Helical" evidence="1">
    <location>
        <begin position="77"/>
        <end position="98"/>
    </location>
</feature>
<keyword evidence="1" id="KW-0472">Membrane</keyword>
<proteinExistence type="predicted"/>
<dbReference type="EMBL" id="CP108318">
    <property type="protein sequence ID" value="WTW60915.1"/>
    <property type="molecule type" value="Genomic_DNA"/>
</dbReference>
<organism evidence="2">
    <name type="scientific">Streptomyces sp. NBC_00003</name>
    <dbReference type="NCBI Taxonomy" id="2903608"/>
    <lineage>
        <taxon>Bacteria</taxon>
        <taxon>Bacillati</taxon>
        <taxon>Actinomycetota</taxon>
        <taxon>Actinomycetes</taxon>
        <taxon>Kitasatosporales</taxon>
        <taxon>Streptomycetaceae</taxon>
        <taxon>Streptomyces</taxon>
    </lineage>
</organism>
<evidence type="ECO:0000256" key="1">
    <source>
        <dbReference type="SAM" id="Phobius"/>
    </source>
</evidence>
<evidence type="ECO:0000313" key="2">
    <source>
        <dbReference type="EMBL" id="WTW60915.1"/>
    </source>
</evidence>
<keyword evidence="1" id="KW-1133">Transmembrane helix</keyword>
<accession>A0AAU2V1J2</accession>
<reference evidence="2" key="1">
    <citation type="submission" date="2022-10" db="EMBL/GenBank/DDBJ databases">
        <title>The complete genomes of actinobacterial strains from the NBC collection.</title>
        <authorList>
            <person name="Joergensen T.S."/>
            <person name="Alvarez Arevalo M."/>
            <person name="Sterndorff E.B."/>
            <person name="Faurdal D."/>
            <person name="Vuksanovic O."/>
            <person name="Mourched A.-S."/>
            <person name="Charusanti P."/>
            <person name="Shaw S."/>
            <person name="Blin K."/>
            <person name="Weber T."/>
        </authorList>
    </citation>
    <scope>NUCLEOTIDE SEQUENCE</scope>
    <source>
        <strain evidence="2">NBC_00003</strain>
    </source>
</reference>
<keyword evidence="1" id="KW-0812">Transmembrane</keyword>
<feature type="transmembrane region" description="Helical" evidence="1">
    <location>
        <begin position="49"/>
        <end position="71"/>
    </location>
</feature>
<sequence length="110" mass="11977">MADGIVFLPGDGPSSGISVPLTAGTLQARRLMARYWGEFCRQLEGSRTLLFFCILTVGGLGIGGSGLLHWWRIAMSLVALAVGTFGLLGVVGWFVRLGELERERAARRRR</sequence>